<feature type="transmembrane region" description="Helical" evidence="1">
    <location>
        <begin position="7"/>
        <end position="26"/>
    </location>
</feature>
<dbReference type="PANTHER" id="PTHR16214:SF3">
    <property type="entry name" value="TRANSMEMBRANE PROTEIN 260"/>
    <property type="match status" value="1"/>
</dbReference>
<dbReference type="eggNOG" id="COG0697">
    <property type="taxonomic scope" value="Bacteria"/>
</dbReference>
<dbReference type="Proteomes" id="UP000014962">
    <property type="component" value="Unassembled WGS sequence"/>
</dbReference>
<proteinExistence type="predicted"/>
<keyword evidence="1" id="KW-0472">Membrane</keyword>
<dbReference type="InterPro" id="IPR052724">
    <property type="entry name" value="GT117_domain-containing"/>
</dbReference>
<reference evidence="2 3" key="1">
    <citation type="journal article" date="2013" name="Genome Announc.">
        <title>Draft Genome Sequence of Winogradskyella psychrotolerans RS-3T, Isolated from the Marine Transect of Kongsfjorden, Ny-Alesund, Svalbard, Arctic Ocean.</title>
        <authorList>
            <person name="Kumar Pinnaka A."/>
            <person name="Ara S."/>
            <person name="Singh A."/>
            <person name="Shivaji S."/>
        </authorList>
    </citation>
    <scope>NUCLEOTIDE SEQUENCE [LARGE SCALE GENOMIC DNA]</scope>
    <source>
        <strain evidence="2 3">RS-3</strain>
    </source>
</reference>
<feature type="transmembrane region" description="Helical" evidence="1">
    <location>
        <begin position="70"/>
        <end position="89"/>
    </location>
</feature>
<name>S7VS30_9FLAO</name>
<keyword evidence="3" id="KW-1185">Reference proteome</keyword>
<dbReference type="PANTHER" id="PTHR16214">
    <property type="entry name" value="TRANSMEMBRANE PROTEIN 260"/>
    <property type="match status" value="1"/>
</dbReference>
<dbReference type="PATRIC" id="fig|641526.4.peg.2128"/>
<dbReference type="AlphaFoldDB" id="S7VS30"/>
<organism evidence="2 3">
    <name type="scientific">Winogradskyella psychrotolerans RS-3</name>
    <dbReference type="NCBI Taxonomy" id="641526"/>
    <lineage>
        <taxon>Bacteria</taxon>
        <taxon>Pseudomonadati</taxon>
        <taxon>Bacteroidota</taxon>
        <taxon>Flavobacteriia</taxon>
        <taxon>Flavobacteriales</taxon>
        <taxon>Flavobacteriaceae</taxon>
        <taxon>Winogradskyella</taxon>
    </lineage>
</organism>
<dbReference type="STRING" id="641526.ADIWIN_2144"/>
<comment type="caution">
    <text evidence="2">The sequence shown here is derived from an EMBL/GenBank/DDBJ whole genome shotgun (WGS) entry which is preliminary data.</text>
</comment>
<keyword evidence="1" id="KW-1133">Transmembrane helix</keyword>
<evidence type="ECO:0000313" key="2">
    <source>
        <dbReference type="EMBL" id="EPR72821.1"/>
    </source>
</evidence>
<protein>
    <submittedName>
        <fullName evidence="2">Putative membrane protein</fullName>
    </submittedName>
</protein>
<evidence type="ECO:0000313" key="3">
    <source>
        <dbReference type="Proteomes" id="UP000014962"/>
    </source>
</evidence>
<dbReference type="EMBL" id="ATMR01000098">
    <property type="protein sequence ID" value="EPR72821.1"/>
    <property type="molecule type" value="Genomic_DNA"/>
</dbReference>
<keyword evidence="1" id="KW-0812">Transmembrane</keyword>
<feature type="transmembrane region" description="Helical" evidence="1">
    <location>
        <begin position="38"/>
        <end position="58"/>
    </location>
</feature>
<gene>
    <name evidence="2" type="ORF">ADIWIN_2144</name>
</gene>
<evidence type="ECO:0000256" key="1">
    <source>
        <dbReference type="SAM" id="Phobius"/>
    </source>
</evidence>
<accession>S7VS30</accession>
<sequence>MYSDLKRFWVLLVFFLLTGLAIQFYTNVRPFEPRERDYSVVGSFYVFAIWIGFGVYAIYDLLQSRIKTKLLAPVVTLACLIIVPGVLAANNWDDHDRSGKYTTNSMARKYLESCAPNAILFTIGDNDTFPLWYLQEIEGVRTDVRVVNTSLFQTDWYIDQMKRKAYESDPIPSQLTHNQYRGGTRDVIIRREITKDTLPIKDFMDFVSSERPDTKFKYVAEKQGEDSSQYPKHLLNSNYFPTRSISIPVNKEMVLKNGVVKQKDADKIEDNLYTQIEGSYIYKNRLLMLDIIANNNWERPIYFTGGAFGSEDYIWLKDYLQLDGMCYKLVPIKTAVNKANPYDMGRVDPDLMYDMVKNWEWGGSGEDMYYDIETRRNGITYRGNLARLIEQLINDKKLDKAEEIADIAMAKMPVDKFGFYSLLEPYVSAYYEIGNVEKGRALYKDVAKKYQENLVYYSSLSIENQDRMVGEDIYLDIQRYRALIDLLVIYNDEEFALQETKTFNSYLSLFDELMNRYSQDELPEIPTDLDFNEAIKDTIDRIAPEN</sequence>